<comment type="caution">
    <text evidence="1">The sequence shown here is derived from an EMBL/GenBank/DDBJ whole genome shotgun (WGS) entry which is preliminary data.</text>
</comment>
<dbReference type="EMBL" id="QNUL01000019">
    <property type="protein sequence ID" value="REA58677.1"/>
    <property type="molecule type" value="Genomic_DNA"/>
</dbReference>
<evidence type="ECO:0000313" key="1">
    <source>
        <dbReference type="EMBL" id="REA58677.1"/>
    </source>
</evidence>
<reference evidence="1 2" key="1">
    <citation type="submission" date="2018-07" db="EMBL/GenBank/DDBJ databases">
        <title>Dyadobacter roseus sp. nov., isolated from rose rhizosphere soil.</title>
        <authorList>
            <person name="Chen L."/>
        </authorList>
    </citation>
    <scope>NUCLEOTIDE SEQUENCE [LARGE SCALE GENOMIC DNA]</scope>
    <source>
        <strain evidence="1 2">RS19</strain>
    </source>
</reference>
<gene>
    <name evidence="1" type="ORF">DSL64_20150</name>
</gene>
<name>A0A3D8Y6Z8_9BACT</name>
<proteinExistence type="predicted"/>
<evidence type="ECO:0000313" key="2">
    <source>
        <dbReference type="Proteomes" id="UP000256373"/>
    </source>
</evidence>
<dbReference type="AlphaFoldDB" id="A0A3D8Y6Z8"/>
<protein>
    <submittedName>
        <fullName evidence="1">Uncharacterized protein</fullName>
    </submittedName>
</protein>
<dbReference type="Proteomes" id="UP000256373">
    <property type="component" value="Unassembled WGS sequence"/>
</dbReference>
<dbReference type="OrthoDB" id="962384at2"/>
<organism evidence="1 2">
    <name type="scientific">Dyadobacter luteus</name>
    <dbReference type="NCBI Taxonomy" id="2259619"/>
    <lineage>
        <taxon>Bacteria</taxon>
        <taxon>Pseudomonadati</taxon>
        <taxon>Bacteroidota</taxon>
        <taxon>Cytophagia</taxon>
        <taxon>Cytophagales</taxon>
        <taxon>Spirosomataceae</taxon>
        <taxon>Dyadobacter</taxon>
    </lineage>
</organism>
<accession>A0A3D8Y6Z8</accession>
<sequence>MATMLLMVAGVRSWDAEQTFFKTGKIALSDIAGDDATKAPVGDPVGDQAMVSSLSLNAVITPAISFDFYQYFYFLPSAIWSFEPKEVVSEVAYAETTYLLSCFNRIFGRYIVTNAP</sequence>
<keyword evidence="2" id="KW-1185">Reference proteome</keyword>